<evidence type="ECO:0000313" key="2">
    <source>
        <dbReference type="Proteomes" id="UP000190198"/>
    </source>
</evidence>
<proteinExistence type="predicted"/>
<name>A0A1T2L1D0_9GAMM</name>
<dbReference type="InterPro" id="IPR011991">
    <property type="entry name" value="ArsR-like_HTH"/>
</dbReference>
<dbReference type="Gene3D" id="1.10.10.10">
    <property type="entry name" value="Winged helix-like DNA-binding domain superfamily/Winged helix DNA-binding domain"/>
    <property type="match status" value="1"/>
</dbReference>
<accession>A0A1T2L1D0</accession>
<dbReference type="InterPro" id="IPR026433">
    <property type="entry name" value="MarR_EPS"/>
</dbReference>
<dbReference type="EMBL" id="MPRK01000150">
    <property type="protein sequence ID" value="OOZ38923.1"/>
    <property type="molecule type" value="Genomic_DNA"/>
</dbReference>
<dbReference type="RefSeq" id="WP_078477200.1">
    <property type="nucleotide sequence ID" value="NZ_MPRK01000150.1"/>
</dbReference>
<dbReference type="GO" id="GO:0006355">
    <property type="term" value="P:regulation of DNA-templated transcription"/>
    <property type="evidence" value="ECO:0007669"/>
    <property type="project" value="UniProtKB-ARBA"/>
</dbReference>
<dbReference type="SUPFAM" id="SSF46785">
    <property type="entry name" value="Winged helix' DNA-binding domain"/>
    <property type="match status" value="1"/>
</dbReference>
<dbReference type="CDD" id="cd00090">
    <property type="entry name" value="HTH_ARSR"/>
    <property type="match status" value="1"/>
</dbReference>
<dbReference type="OrthoDB" id="8537236at2"/>
<protein>
    <submittedName>
        <fullName evidence="1">MarR family EPS-associated transcriptional regulator</fullName>
    </submittedName>
</protein>
<keyword evidence="2" id="KW-1185">Reference proteome</keyword>
<gene>
    <name evidence="1" type="ORF">BOW52_07880</name>
</gene>
<sequence>MSDEIHYKIIKLIEENPNISQRELAKALGVSLGKANYCLKAIMEVGLIKLKNFRNNENKLSYAYILTPKGIEQKAAITTRFLKSKQKEYDELKKEIEILERDLAKDELPSAEQETD</sequence>
<dbReference type="NCBIfam" id="TIGR04176">
    <property type="entry name" value="MarR_EPS"/>
    <property type="match status" value="1"/>
</dbReference>
<organism evidence="1 2">
    <name type="scientific">Solemya elarraichensis gill symbiont</name>
    <dbReference type="NCBI Taxonomy" id="1918949"/>
    <lineage>
        <taxon>Bacteria</taxon>
        <taxon>Pseudomonadati</taxon>
        <taxon>Pseudomonadota</taxon>
        <taxon>Gammaproteobacteria</taxon>
        <taxon>sulfur-oxidizing symbionts</taxon>
    </lineage>
</organism>
<reference evidence="1 2" key="1">
    <citation type="submission" date="2016-11" db="EMBL/GenBank/DDBJ databases">
        <title>Mixed transmission modes and dynamic genome evolution in an obligate animal-bacterial symbiosis.</title>
        <authorList>
            <person name="Russell S.L."/>
            <person name="Corbett-Detig R.B."/>
            <person name="Cavanaugh C.M."/>
        </authorList>
    </citation>
    <scope>NUCLEOTIDE SEQUENCE [LARGE SCALE GENOMIC DNA]</scope>
    <source>
        <strain evidence="1">Sp-SM6</strain>
    </source>
</reference>
<dbReference type="InterPro" id="IPR036390">
    <property type="entry name" value="WH_DNA-bd_sf"/>
</dbReference>
<dbReference type="Pfam" id="PF13412">
    <property type="entry name" value="HTH_24"/>
    <property type="match status" value="1"/>
</dbReference>
<dbReference type="AlphaFoldDB" id="A0A1T2L1D0"/>
<dbReference type="InterPro" id="IPR036388">
    <property type="entry name" value="WH-like_DNA-bd_sf"/>
</dbReference>
<comment type="caution">
    <text evidence="1">The sequence shown here is derived from an EMBL/GenBank/DDBJ whole genome shotgun (WGS) entry which is preliminary data.</text>
</comment>
<dbReference type="Proteomes" id="UP000190198">
    <property type="component" value="Unassembled WGS sequence"/>
</dbReference>
<evidence type="ECO:0000313" key="1">
    <source>
        <dbReference type="EMBL" id="OOZ38923.1"/>
    </source>
</evidence>